<evidence type="ECO:0000256" key="2">
    <source>
        <dbReference type="ARBA" id="ARBA00023002"/>
    </source>
</evidence>
<dbReference type="PANTHER" id="PTHR42760:SF50">
    <property type="entry name" value="SHORT-CHAIN DEHYDROGENASE-RELATED"/>
    <property type="match status" value="1"/>
</dbReference>
<evidence type="ECO:0000256" key="1">
    <source>
        <dbReference type="ARBA" id="ARBA00006484"/>
    </source>
</evidence>
<gene>
    <name evidence="4" type="ORF">KDA_53620</name>
</gene>
<dbReference type="InterPro" id="IPR057326">
    <property type="entry name" value="KR_dom"/>
</dbReference>
<dbReference type="InterPro" id="IPR036291">
    <property type="entry name" value="NAD(P)-bd_dom_sf"/>
</dbReference>
<dbReference type="PANTHER" id="PTHR42760">
    <property type="entry name" value="SHORT-CHAIN DEHYDROGENASES/REDUCTASES FAMILY MEMBER"/>
    <property type="match status" value="1"/>
</dbReference>
<organism evidence="4 5">
    <name type="scientific">Dictyobacter alpinus</name>
    <dbReference type="NCBI Taxonomy" id="2014873"/>
    <lineage>
        <taxon>Bacteria</taxon>
        <taxon>Bacillati</taxon>
        <taxon>Chloroflexota</taxon>
        <taxon>Ktedonobacteria</taxon>
        <taxon>Ktedonobacterales</taxon>
        <taxon>Dictyobacteraceae</taxon>
        <taxon>Dictyobacter</taxon>
    </lineage>
</organism>
<dbReference type="AlphaFoldDB" id="A0A402BEQ6"/>
<name>A0A402BEQ6_9CHLR</name>
<evidence type="ECO:0000313" key="4">
    <source>
        <dbReference type="EMBL" id="GCE29878.1"/>
    </source>
</evidence>
<protein>
    <submittedName>
        <fullName evidence="4">Oxidoreductase</fullName>
    </submittedName>
</protein>
<comment type="similarity">
    <text evidence="1">Belongs to the short-chain dehydrogenases/reductases (SDR) family.</text>
</comment>
<dbReference type="Pfam" id="PF13561">
    <property type="entry name" value="adh_short_C2"/>
    <property type="match status" value="1"/>
</dbReference>
<dbReference type="Gene3D" id="3.40.50.720">
    <property type="entry name" value="NAD(P)-binding Rossmann-like Domain"/>
    <property type="match status" value="1"/>
</dbReference>
<keyword evidence="2" id="KW-0560">Oxidoreductase</keyword>
<keyword evidence="5" id="KW-1185">Reference proteome</keyword>
<dbReference type="PRINTS" id="PR00081">
    <property type="entry name" value="GDHRDH"/>
</dbReference>
<dbReference type="SUPFAM" id="SSF51735">
    <property type="entry name" value="NAD(P)-binding Rossmann-fold domains"/>
    <property type="match status" value="1"/>
</dbReference>
<sequence>MTQTLHRKVALVTGGSRGIGAATARALAEQGADVAISYTDSTSTAKAEAIVSELQQKGVRAAAFRADQADAGQVTRLIEWVIERFGHLDILVNNAGILLFGNVTDQQRDEASFARLMAVNVAGVATAVRAAAQVMGEGGRIISIGSWFASHVGTPGLADYSATKAAIAGYTRGWARDLGPKGITVNMVQPGAIDTDMNPAEGPFAANLVPTIALRRYGRPEEIAAAIVFLASPAAAYITGTTLTVDGGLLA</sequence>
<dbReference type="FunFam" id="3.40.50.720:FF:000084">
    <property type="entry name" value="Short-chain dehydrogenase reductase"/>
    <property type="match status" value="1"/>
</dbReference>
<dbReference type="Proteomes" id="UP000287171">
    <property type="component" value="Unassembled WGS sequence"/>
</dbReference>
<reference evidence="5" key="1">
    <citation type="submission" date="2018-12" db="EMBL/GenBank/DDBJ databases">
        <title>Tengunoibacter tsumagoiensis gen. nov., sp. nov., Dictyobacter kobayashii sp. nov., D. alpinus sp. nov., and D. joshuensis sp. nov. and description of Dictyobacteraceae fam. nov. within the order Ktedonobacterales isolated from Tengu-no-mugimeshi.</title>
        <authorList>
            <person name="Wang C.M."/>
            <person name="Zheng Y."/>
            <person name="Sakai Y."/>
            <person name="Toyoda A."/>
            <person name="Minakuchi Y."/>
            <person name="Abe K."/>
            <person name="Yokota A."/>
            <person name="Yabe S."/>
        </authorList>
    </citation>
    <scope>NUCLEOTIDE SEQUENCE [LARGE SCALE GENOMIC DNA]</scope>
    <source>
        <strain evidence="5">Uno16</strain>
    </source>
</reference>
<accession>A0A402BEQ6</accession>
<dbReference type="EMBL" id="BIFT01000002">
    <property type="protein sequence ID" value="GCE29878.1"/>
    <property type="molecule type" value="Genomic_DNA"/>
</dbReference>
<dbReference type="OrthoDB" id="9803333at2"/>
<comment type="caution">
    <text evidence="4">The sequence shown here is derived from an EMBL/GenBank/DDBJ whole genome shotgun (WGS) entry which is preliminary data.</text>
</comment>
<dbReference type="PRINTS" id="PR00080">
    <property type="entry name" value="SDRFAMILY"/>
</dbReference>
<evidence type="ECO:0000313" key="5">
    <source>
        <dbReference type="Proteomes" id="UP000287171"/>
    </source>
</evidence>
<proteinExistence type="inferred from homology"/>
<dbReference type="SMART" id="SM00822">
    <property type="entry name" value="PKS_KR"/>
    <property type="match status" value="1"/>
</dbReference>
<dbReference type="InterPro" id="IPR002347">
    <property type="entry name" value="SDR_fam"/>
</dbReference>
<dbReference type="GO" id="GO:0016616">
    <property type="term" value="F:oxidoreductase activity, acting on the CH-OH group of donors, NAD or NADP as acceptor"/>
    <property type="evidence" value="ECO:0007669"/>
    <property type="project" value="TreeGrafter"/>
</dbReference>
<evidence type="ECO:0000259" key="3">
    <source>
        <dbReference type="SMART" id="SM00822"/>
    </source>
</evidence>
<dbReference type="RefSeq" id="WP_126630063.1">
    <property type="nucleotide sequence ID" value="NZ_BIFT01000002.1"/>
</dbReference>
<feature type="domain" description="Ketoreductase" evidence="3">
    <location>
        <begin position="8"/>
        <end position="196"/>
    </location>
</feature>